<dbReference type="Proteomes" id="UP000006437">
    <property type="component" value="Unassembled WGS sequence"/>
</dbReference>
<dbReference type="RefSeq" id="WP_009525494.1">
    <property type="nucleotide sequence ID" value="NZ_JH414552.1"/>
</dbReference>
<dbReference type="AlphaFoldDB" id="G9XEZ4"/>
<dbReference type="Gene3D" id="3.30.830.10">
    <property type="entry name" value="Metalloenzyme, LuxS/M16 peptidase-like"/>
    <property type="match status" value="2"/>
</dbReference>
<reference evidence="4 5" key="2">
    <citation type="submission" date="2011-08" db="EMBL/GenBank/DDBJ databases">
        <title>The Genome Sequence of Eubacteriaceae bacterium CM5.</title>
        <authorList>
            <consortium name="The Broad Institute Genome Sequencing Platform"/>
            <person name="Earl A."/>
            <person name="Ward D."/>
            <person name="Feldgarden M."/>
            <person name="Gevers D."/>
            <person name="Sizova M."/>
            <person name="Hazen A."/>
            <person name="Epstein S."/>
            <person name="Young S.K."/>
            <person name="Zeng Q."/>
            <person name="Gargeya S."/>
            <person name="Fitzgerald M."/>
            <person name="Haas B."/>
            <person name="Abouelleil A."/>
            <person name="Alvarado L."/>
            <person name="Arachchi H.M."/>
            <person name="Berlin A."/>
            <person name="Brown A."/>
            <person name="Chapman S.B."/>
            <person name="Chen Z."/>
            <person name="Dunbar C."/>
            <person name="Freedman E."/>
            <person name="Gearin G."/>
            <person name="Gellesch M."/>
            <person name="Goldberg J."/>
            <person name="Griggs A."/>
            <person name="Gujja S."/>
            <person name="Heiman D."/>
            <person name="Howarth C."/>
            <person name="Larson L."/>
            <person name="Lui A."/>
            <person name="MacDonald P.J.P."/>
            <person name="Montmayeur A."/>
            <person name="Murphy C."/>
            <person name="Neiman D."/>
            <person name="Pearson M."/>
            <person name="Priest M."/>
            <person name="Roberts A."/>
            <person name="Saif S."/>
            <person name="Shea T."/>
            <person name="Shenoy N."/>
            <person name="Sisk P."/>
            <person name="Stolte C."/>
            <person name="Sykes S."/>
            <person name="Wortman J."/>
            <person name="Nusbaum C."/>
            <person name="Birren B."/>
        </authorList>
    </citation>
    <scope>NUCLEOTIDE SEQUENCE [LARGE SCALE GENOMIC DNA]</scope>
    <source>
        <strain evidence="4 5">CM5</strain>
    </source>
</reference>
<accession>G9XEZ4</accession>
<evidence type="ECO:0000313" key="3">
    <source>
        <dbReference type="EMBL" id="EHL16419.1"/>
    </source>
</evidence>
<dbReference type="PANTHER" id="PTHR11851">
    <property type="entry name" value="METALLOPROTEASE"/>
    <property type="match status" value="1"/>
</dbReference>
<proteinExistence type="predicted"/>
<evidence type="ECO:0000313" key="4">
    <source>
        <dbReference type="EMBL" id="EHL17893.1"/>
    </source>
</evidence>
<dbReference type="GO" id="GO:0046872">
    <property type="term" value="F:metal ion binding"/>
    <property type="evidence" value="ECO:0007669"/>
    <property type="project" value="InterPro"/>
</dbReference>
<evidence type="ECO:0000259" key="2">
    <source>
        <dbReference type="Pfam" id="PF05193"/>
    </source>
</evidence>
<dbReference type="HOGENOM" id="CLU_052317_0_0_9"/>
<dbReference type="Pfam" id="PF05193">
    <property type="entry name" value="Peptidase_M16_C"/>
    <property type="match status" value="1"/>
</dbReference>
<dbReference type="InterPro" id="IPR007863">
    <property type="entry name" value="Peptidase_M16_C"/>
</dbReference>
<dbReference type="Pfam" id="PF00675">
    <property type="entry name" value="Peptidase_M16"/>
    <property type="match status" value="1"/>
</dbReference>
<dbReference type="Proteomes" id="UP000003379">
    <property type="component" value="Unassembled WGS sequence"/>
</dbReference>
<dbReference type="PANTHER" id="PTHR11851:SF134">
    <property type="entry name" value="ZINC-DEPENDENT PROTEASE"/>
    <property type="match status" value="1"/>
</dbReference>
<accession>G9WYK8</accession>
<gene>
    <name evidence="4" type="ORF">HMPREF9628_02147</name>
    <name evidence="3" type="ORF">HMPREF9629_01259</name>
</gene>
<dbReference type="PATRIC" id="fig|796937.3.peg.452"/>
<organism evidence="4 5">
    <name type="scientific">Peptoanaerobacter stomatis</name>
    <dbReference type="NCBI Taxonomy" id="796937"/>
    <lineage>
        <taxon>Bacteria</taxon>
        <taxon>Bacillati</taxon>
        <taxon>Bacillota</taxon>
        <taxon>Clostridia</taxon>
        <taxon>Peptostreptococcales</taxon>
        <taxon>Filifactoraceae</taxon>
        <taxon>Peptoanaerobacter</taxon>
    </lineage>
</organism>
<dbReference type="MEROPS" id="M16.A20"/>
<evidence type="ECO:0000259" key="1">
    <source>
        <dbReference type="Pfam" id="PF00675"/>
    </source>
</evidence>
<evidence type="ECO:0000313" key="5">
    <source>
        <dbReference type="Proteomes" id="UP000003379"/>
    </source>
</evidence>
<dbReference type="InterPro" id="IPR011249">
    <property type="entry name" value="Metalloenz_LuxS/M16"/>
</dbReference>
<dbReference type="EMBL" id="AFZE01000003">
    <property type="protein sequence ID" value="EHL16419.1"/>
    <property type="molecule type" value="Genomic_DNA"/>
</dbReference>
<dbReference type="InterPro" id="IPR050361">
    <property type="entry name" value="MPP/UQCRC_Complex"/>
</dbReference>
<name>G9XEZ4_9FIRM</name>
<protein>
    <recommendedName>
        <fullName evidence="7">Peptidase M16 inactive domain protein</fullName>
    </recommendedName>
</protein>
<comment type="caution">
    <text evidence="4">The sequence shown here is derived from an EMBL/GenBank/DDBJ whole genome shotgun (WGS) entry which is preliminary data.</text>
</comment>
<feature type="domain" description="Peptidase M16 N-terminal" evidence="1">
    <location>
        <begin position="61"/>
        <end position="175"/>
    </location>
</feature>
<dbReference type="SUPFAM" id="SSF63411">
    <property type="entry name" value="LuxS/MPP-like metallohydrolase"/>
    <property type="match status" value="2"/>
</dbReference>
<feature type="domain" description="Peptidase M16 C-terminal" evidence="2">
    <location>
        <begin position="181"/>
        <end position="362"/>
    </location>
</feature>
<evidence type="ECO:0008006" key="7">
    <source>
        <dbReference type="Google" id="ProtNLM"/>
    </source>
</evidence>
<dbReference type="STRING" id="796937.HMPREF9630_00268"/>
<evidence type="ECO:0000313" key="6">
    <source>
        <dbReference type="Proteomes" id="UP000006437"/>
    </source>
</evidence>
<dbReference type="InterPro" id="IPR011765">
    <property type="entry name" value="Pept_M16_N"/>
</dbReference>
<dbReference type="EMBL" id="AFZG01000053">
    <property type="protein sequence ID" value="EHL17893.1"/>
    <property type="molecule type" value="Genomic_DNA"/>
</dbReference>
<reference evidence="3 6" key="1">
    <citation type="submission" date="2011-08" db="EMBL/GenBank/DDBJ databases">
        <title>The Genome Sequence of Eubacteriaceae bacterium ACC19a.</title>
        <authorList>
            <consortium name="The Broad Institute Genome Sequencing Platform"/>
            <person name="Earl A."/>
            <person name="Ward D."/>
            <person name="Feldgarden M."/>
            <person name="Gevers D."/>
            <person name="Sizova M."/>
            <person name="Hazen A."/>
            <person name="Epstein S."/>
            <person name="Young S.K."/>
            <person name="Zeng Q."/>
            <person name="Gargeya S."/>
            <person name="Fitzgerald M."/>
            <person name="Haas B."/>
            <person name="Abouelleil A."/>
            <person name="Alvarado L."/>
            <person name="Arachchi H.M."/>
            <person name="Berlin A."/>
            <person name="Brown A."/>
            <person name="Chapman S.B."/>
            <person name="Chen Z."/>
            <person name="Dunbar C."/>
            <person name="Freedman E."/>
            <person name="Gearin G."/>
            <person name="Gellesch M."/>
            <person name="Goldberg J."/>
            <person name="Griggs A."/>
            <person name="Gujja S."/>
            <person name="Heiman D."/>
            <person name="Howarth C."/>
            <person name="Larson L."/>
            <person name="Lui A."/>
            <person name="MacDonald P.J.P."/>
            <person name="Montmayeur A."/>
            <person name="Murphy C."/>
            <person name="Neiman D."/>
            <person name="Pearson M."/>
            <person name="Priest M."/>
            <person name="Roberts A."/>
            <person name="Saif S."/>
            <person name="Shea T."/>
            <person name="Shenoy N."/>
            <person name="Sisk P."/>
            <person name="Stolte C."/>
            <person name="Sykes S."/>
            <person name="Wortman J."/>
            <person name="Nusbaum C."/>
            <person name="Birren B."/>
        </authorList>
    </citation>
    <scope>NUCLEOTIDE SEQUENCE [LARGE SCALE GENOMIC DNA]</scope>
    <source>
        <strain evidence="3 6">ACC19a</strain>
    </source>
</reference>
<sequence>MFYENKILNEKIYAEKLPNNLQVFIMKKDGFSKKYAVFATDYGSNDLEFISPHTKKQIRVNEGIAHFLEHKMFEMPDNSNAFDEFSKYGADANAYTNFNMTAYLFSATQGFKESLKHLIHYVQTPHFTDENVEKEKGIIAQEIKMYDDNPDWQLFFNCLKAMYKTHPNSIDIAGTVESIYKITPQELYDCYNSFYSPSNMALFIVGDVDIQETMQIIKDTVKDTNMFEGEITRIQVQETDETAQKEIQKELEVSIPMFCIGYKEKNDTINEDYPRIKKDIEMDIINQLIFKKGSKLHDKLYNSSLIFSQLSANYTSAKDYGYITIEGESKDIENTKNLIIEEIENFKKYGAEKEQFERVKKQKLGSFIKTFDSVESLANIYLSLYFKDENLLEYYDYLNELKIEDINSRLIKMFDKNQMVISIINPKTA</sequence>
<dbReference type="NCBIfam" id="NF047421">
    <property type="entry name" value="YfmH_fam"/>
    <property type="match status" value="1"/>
</dbReference>